<gene>
    <name evidence="2" type="ORF">D187_010012</name>
</gene>
<evidence type="ECO:0000313" key="3">
    <source>
        <dbReference type="Proteomes" id="UP000011682"/>
    </source>
</evidence>
<proteinExistence type="predicted"/>
<accession>S9QZP7</accession>
<organism evidence="2 3">
    <name type="scientific">Cystobacter fuscus (strain ATCC 25194 / DSM 2262 / NBRC 100088 / M29)</name>
    <dbReference type="NCBI Taxonomy" id="1242864"/>
    <lineage>
        <taxon>Bacteria</taxon>
        <taxon>Pseudomonadati</taxon>
        <taxon>Myxococcota</taxon>
        <taxon>Myxococcia</taxon>
        <taxon>Myxococcales</taxon>
        <taxon>Cystobacterineae</taxon>
        <taxon>Archangiaceae</taxon>
        <taxon>Cystobacter</taxon>
    </lineage>
</organism>
<dbReference type="Proteomes" id="UP000011682">
    <property type="component" value="Unassembled WGS sequence"/>
</dbReference>
<evidence type="ECO:0000313" key="2">
    <source>
        <dbReference type="EMBL" id="EPX62108.1"/>
    </source>
</evidence>
<reference evidence="2" key="1">
    <citation type="submission" date="2013-05" db="EMBL/GenBank/DDBJ databases">
        <title>Genome assembly of Cystobacter fuscus DSM 2262.</title>
        <authorList>
            <person name="Sharma G."/>
            <person name="Khatri I."/>
            <person name="Kaur C."/>
            <person name="Mayilraj S."/>
            <person name="Subramanian S."/>
        </authorList>
    </citation>
    <scope>NUCLEOTIDE SEQUENCE [LARGE SCALE GENOMIC DNA]</scope>
    <source>
        <strain evidence="2">DSM 2262</strain>
    </source>
</reference>
<dbReference type="AlphaFoldDB" id="S9QZP7"/>
<keyword evidence="3" id="KW-1185">Reference proteome</keyword>
<comment type="caution">
    <text evidence="2">The sequence shown here is derived from an EMBL/GenBank/DDBJ whole genome shotgun (WGS) entry which is preliminary data.</text>
</comment>
<protein>
    <submittedName>
        <fullName evidence="2">Uncharacterized protein</fullName>
    </submittedName>
</protein>
<dbReference type="EMBL" id="ANAH02000008">
    <property type="protein sequence ID" value="EPX62108.1"/>
    <property type="molecule type" value="Genomic_DNA"/>
</dbReference>
<feature type="region of interest" description="Disordered" evidence="1">
    <location>
        <begin position="37"/>
        <end position="62"/>
    </location>
</feature>
<name>S9QZP7_CYSF2</name>
<sequence>MYGRQAVPMEGKTRPWRQYDQIRIFGQTVTKTLHLVRQEGPSPPTPRVDGAHSPWMEISQPR</sequence>
<evidence type="ECO:0000256" key="1">
    <source>
        <dbReference type="SAM" id="MobiDB-lite"/>
    </source>
</evidence>